<dbReference type="AlphaFoldDB" id="A0A8T1RHC3"/>
<name>A0A8T1RHC3_CARIL</name>
<comment type="caution">
    <text evidence="1">The sequence shown here is derived from an EMBL/GenBank/DDBJ whole genome shotgun (WGS) entry which is preliminary data.</text>
</comment>
<gene>
    <name evidence="1" type="ORF">CIPAW_02G162400</name>
</gene>
<evidence type="ECO:0000313" key="1">
    <source>
        <dbReference type="EMBL" id="KAG6665462.1"/>
    </source>
</evidence>
<evidence type="ECO:0000313" key="2">
    <source>
        <dbReference type="Proteomes" id="UP000811609"/>
    </source>
</evidence>
<accession>A0A8T1RHC3</accession>
<protein>
    <submittedName>
        <fullName evidence="1">Uncharacterized protein</fullName>
    </submittedName>
</protein>
<dbReference type="EMBL" id="CM031810">
    <property type="protein sequence ID" value="KAG6665462.1"/>
    <property type="molecule type" value="Genomic_DNA"/>
</dbReference>
<proteinExistence type="predicted"/>
<reference evidence="1" key="1">
    <citation type="submission" date="2020-12" db="EMBL/GenBank/DDBJ databases">
        <title>WGS assembly of Carya illinoinensis cv. Pawnee.</title>
        <authorList>
            <person name="Platts A."/>
            <person name="Shu S."/>
            <person name="Wright S."/>
            <person name="Barry K."/>
            <person name="Edger P."/>
            <person name="Pires J.C."/>
            <person name="Schmutz J."/>
        </authorList>
    </citation>
    <scope>NUCLEOTIDE SEQUENCE</scope>
    <source>
        <tissue evidence="1">Leaf</tissue>
    </source>
</reference>
<keyword evidence="2" id="KW-1185">Reference proteome</keyword>
<dbReference type="Proteomes" id="UP000811609">
    <property type="component" value="Chromosome 2"/>
</dbReference>
<organism evidence="1 2">
    <name type="scientific">Carya illinoinensis</name>
    <name type="common">Pecan</name>
    <dbReference type="NCBI Taxonomy" id="32201"/>
    <lineage>
        <taxon>Eukaryota</taxon>
        <taxon>Viridiplantae</taxon>
        <taxon>Streptophyta</taxon>
        <taxon>Embryophyta</taxon>
        <taxon>Tracheophyta</taxon>
        <taxon>Spermatophyta</taxon>
        <taxon>Magnoliopsida</taxon>
        <taxon>eudicotyledons</taxon>
        <taxon>Gunneridae</taxon>
        <taxon>Pentapetalae</taxon>
        <taxon>rosids</taxon>
        <taxon>fabids</taxon>
        <taxon>Fagales</taxon>
        <taxon>Juglandaceae</taxon>
        <taxon>Carya</taxon>
    </lineage>
</organism>
<sequence length="113" mass="12716">MIILLNSSKCSEIGVPSFILSMYNRCFKYKRLVSDFFIYKLSSLDQRPKAVSSSATSLKTPSDSDNKMTLCAFSSSSLDDAGESSDTFPSKTFDKPCCRNKAFILMRHKLKLF</sequence>